<dbReference type="Pfam" id="PF20243">
    <property type="entry name" value="MbnP"/>
    <property type="match status" value="1"/>
</dbReference>
<keyword evidence="4" id="KW-1185">Reference proteome</keyword>
<reference evidence="3 4" key="1">
    <citation type="submission" date="2018-05" db="EMBL/GenBank/DDBJ databases">
        <title>Salinimonas sp. HMF8227 Genome sequencing and assembly.</title>
        <authorList>
            <person name="Kang H."/>
            <person name="Kang J."/>
            <person name="Cha I."/>
            <person name="Kim H."/>
            <person name="Joh K."/>
        </authorList>
    </citation>
    <scope>NUCLEOTIDE SEQUENCE [LARGE SCALE GENOMIC DNA]</scope>
    <source>
        <strain evidence="3 4">HMF8227</strain>
    </source>
</reference>
<protein>
    <recommendedName>
        <fullName evidence="2">Copper-binding protein MbnP-like domain-containing protein</fullName>
    </recommendedName>
</protein>
<name>A0A2S2E538_9ALTE</name>
<evidence type="ECO:0000259" key="2">
    <source>
        <dbReference type="Pfam" id="PF20243"/>
    </source>
</evidence>
<dbReference type="Proteomes" id="UP000245728">
    <property type="component" value="Chromosome"/>
</dbReference>
<dbReference type="AlphaFoldDB" id="A0A2S2E538"/>
<gene>
    <name evidence="3" type="ORF">HMF8227_02318</name>
</gene>
<evidence type="ECO:0000313" key="4">
    <source>
        <dbReference type="Proteomes" id="UP000245728"/>
    </source>
</evidence>
<dbReference type="KEGG" id="salh:HMF8227_02318"/>
<organism evidence="3 4">
    <name type="scientific">Saliniradius amylolyticus</name>
    <dbReference type="NCBI Taxonomy" id="2183582"/>
    <lineage>
        <taxon>Bacteria</taxon>
        <taxon>Pseudomonadati</taxon>
        <taxon>Pseudomonadota</taxon>
        <taxon>Gammaproteobacteria</taxon>
        <taxon>Alteromonadales</taxon>
        <taxon>Alteromonadaceae</taxon>
        <taxon>Saliniradius</taxon>
    </lineage>
</organism>
<dbReference type="RefSeq" id="WP_162558588.1">
    <property type="nucleotide sequence ID" value="NZ_CP029347.1"/>
</dbReference>
<feature type="chain" id="PRO_5015634968" description="Copper-binding protein MbnP-like domain-containing protein" evidence="1">
    <location>
        <begin position="24"/>
        <end position="249"/>
    </location>
</feature>
<proteinExistence type="predicted"/>
<keyword evidence="1" id="KW-0732">Signal</keyword>
<accession>A0A2S2E538</accession>
<feature type="signal peptide" evidence="1">
    <location>
        <begin position="1"/>
        <end position="23"/>
    </location>
</feature>
<evidence type="ECO:0000256" key="1">
    <source>
        <dbReference type="SAM" id="SignalP"/>
    </source>
</evidence>
<dbReference type="PROSITE" id="PS51257">
    <property type="entry name" value="PROKAR_LIPOPROTEIN"/>
    <property type="match status" value="1"/>
</dbReference>
<evidence type="ECO:0000313" key="3">
    <source>
        <dbReference type="EMBL" id="AWL12771.1"/>
    </source>
</evidence>
<sequence>MALRCVMAVLLLIFLSACHPWQKSNVLPAQLWFEGKALRCEQAILINGKKWHLQHAQLFLTDFRDQDGNPLPLKPGLWQSEHTALLTLEKLGCLLDKQTPANRNVVFAESVNWQELKQLHFTVGVIPEENQHHPRVQPSPLDLAGMIYSEEGGHRYARVDLLSVADHWSYTLGCPMPHETSELCPEGGPVRYQLAVSEDSDVLIFHLDQLVKGLKTSRRHSCSRDLRYEATCQRGRQNLANGAFTLEED</sequence>
<feature type="domain" description="Copper-binding protein MbnP-like" evidence="2">
    <location>
        <begin position="33"/>
        <end position="176"/>
    </location>
</feature>
<dbReference type="InterPro" id="IPR046863">
    <property type="entry name" value="MbnP-like_dom"/>
</dbReference>
<dbReference type="EMBL" id="CP029347">
    <property type="protein sequence ID" value="AWL12771.1"/>
    <property type="molecule type" value="Genomic_DNA"/>
</dbReference>